<dbReference type="CDD" id="cd23128">
    <property type="entry name" value="RING-HC_MIP1-like"/>
    <property type="match status" value="1"/>
</dbReference>
<dbReference type="InterPro" id="IPR046934">
    <property type="entry name" value="PIR2-like"/>
</dbReference>
<keyword evidence="1" id="KW-0479">Metal-binding</keyword>
<keyword evidence="1" id="KW-0863">Zinc-finger</keyword>
<feature type="domain" description="RING-type" evidence="2">
    <location>
        <begin position="75"/>
        <end position="115"/>
    </location>
</feature>
<evidence type="ECO:0000313" key="4">
    <source>
        <dbReference type="Proteomes" id="UP000436088"/>
    </source>
</evidence>
<gene>
    <name evidence="3" type="ORF">F3Y22_tig00111096pilonHSYRG00069</name>
</gene>
<dbReference type="AlphaFoldDB" id="A0A6A2Z0T5"/>
<dbReference type="EMBL" id="VEPZ02001230">
    <property type="protein sequence ID" value="KAE8685504.1"/>
    <property type="molecule type" value="Genomic_DNA"/>
</dbReference>
<evidence type="ECO:0000313" key="3">
    <source>
        <dbReference type="EMBL" id="KAE8685504.1"/>
    </source>
</evidence>
<evidence type="ECO:0000259" key="2">
    <source>
        <dbReference type="PROSITE" id="PS50089"/>
    </source>
</evidence>
<dbReference type="PANTHER" id="PTHR46405">
    <property type="entry name" value="OS05G0141500 PROTEIN"/>
    <property type="match status" value="1"/>
</dbReference>
<evidence type="ECO:0000256" key="1">
    <source>
        <dbReference type="PROSITE-ProRule" id="PRU00175"/>
    </source>
</evidence>
<dbReference type="GO" id="GO:0008270">
    <property type="term" value="F:zinc ion binding"/>
    <property type="evidence" value="ECO:0007669"/>
    <property type="project" value="UniProtKB-KW"/>
</dbReference>
<sequence>MQKYGEEIKTLVAKLSELKTKLDSSKIAALRGGIGGGNIQCSSVNEVNHIPSFSKRVVDIKDYSGSRSLKQERECVMCLSEEKLVVFLPCSHQVLCVKCNELHEKQRMIDCPACRTLIDCRICARFAKPQAMAL</sequence>
<comment type="caution">
    <text evidence="3">The sequence shown here is derived from an EMBL/GenBank/DDBJ whole genome shotgun (WGS) entry which is preliminary data.</text>
</comment>
<dbReference type="Proteomes" id="UP000436088">
    <property type="component" value="Unassembled WGS sequence"/>
</dbReference>
<accession>A0A6A2Z0T5</accession>
<dbReference type="PANTHER" id="PTHR46405:SF4">
    <property type="entry name" value="E3 UBIQUITIN-PROTEIN LIGASE RF298-RELATED"/>
    <property type="match status" value="1"/>
</dbReference>
<dbReference type="InterPro" id="IPR001841">
    <property type="entry name" value="Znf_RING"/>
</dbReference>
<reference evidence="3" key="1">
    <citation type="submission" date="2019-09" db="EMBL/GenBank/DDBJ databases">
        <title>Draft genome information of white flower Hibiscus syriacus.</title>
        <authorList>
            <person name="Kim Y.-M."/>
        </authorList>
    </citation>
    <scope>NUCLEOTIDE SEQUENCE [LARGE SCALE GENOMIC DNA]</scope>
    <source>
        <strain evidence="3">YM2019G1</strain>
    </source>
</reference>
<dbReference type="InterPro" id="IPR013083">
    <property type="entry name" value="Znf_RING/FYVE/PHD"/>
</dbReference>
<keyword evidence="1" id="KW-0862">Zinc</keyword>
<dbReference type="SUPFAM" id="SSF57850">
    <property type="entry name" value="RING/U-box"/>
    <property type="match status" value="1"/>
</dbReference>
<organism evidence="3 4">
    <name type="scientific">Hibiscus syriacus</name>
    <name type="common">Rose of Sharon</name>
    <dbReference type="NCBI Taxonomy" id="106335"/>
    <lineage>
        <taxon>Eukaryota</taxon>
        <taxon>Viridiplantae</taxon>
        <taxon>Streptophyta</taxon>
        <taxon>Embryophyta</taxon>
        <taxon>Tracheophyta</taxon>
        <taxon>Spermatophyta</taxon>
        <taxon>Magnoliopsida</taxon>
        <taxon>eudicotyledons</taxon>
        <taxon>Gunneridae</taxon>
        <taxon>Pentapetalae</taxon>
        <taxon>rosids</taxon>
        <taxon>malvids</taxon>
        <taxon>Malvales</taxon>
        <taxon>Malvaceae</taxon>
        <taxon>Malvoideae</taxon>
        <taxon>Hibiscus</taxon>
    </lineage>
</organism>
<dbReference type="Gene3D" id="3.30.40.10">
    <property type="entry name" value="Zinc/RING finger domain, C3HC4 (zinc finger)"/>
    <property type="match status" value="1"/>
</dbReference>
<proteinExistence type="predicted"/>
<keyword evidence="4" id="KW-1185">Reference proteome</keyword>
<protein>
    <recommendedName>
        <fullName evidence="2">RING-type domain-containing protein</fullName>
    </recommendedName>
</protein>
<name>A0A6A2Z0T5_HIBSY</name>
<dbReference type="Pfam" id="PF13920">
    <property type="entry name" value="zf-C3HC4_3"/>
    <property type="match status" value="1"/>
</dbReference>
<dbReference type="PROSITE" id="PS50089">
    <property type="entry name" value="ZF_RING_2"/>
    <property type="match status" value="1"/>
</dbReference>